<sequence>MSTPWCIELHQDSILIFNKGVKVFVCKYQHPIFFFDLCAITFVVVVIILIVTLIITVSLFYHFIILAPRYYKKLR</sequence>
<keyword evidence="1" id="KW-0472">Membrane</keyword>
<keyword evidence="1" id="KW-0812">Transmembrane</keyword>
<keyword evidence="1" id="KW-1133">Transmembrane helix</keyword>
<organism evidence="2">
    <name type="scientific">Anguilla anguilla</name>
    <name type="common">European freshwater eel</name>
    <name type="synonym">Muraena anguilla</name>
    <dbReference type="NCBI Taxonomy" id="7936"/>
    <lineage>
        <taxon>Eukaryota</taxon>
        <taxon>Metazoa</taxon>
        <taxon>Chordata</taxon>
        <taxon>Craniata</taxon>
        <taxon>Vertebrata</taxon>
        <taxon>Euteleostomi</taxon>
        <taxon>Actinopterygii</taxon>
        <taxon>Neopterygii</taxon>
        <taxon>Teleostei</taxon>
        <taxon>Anguilliformes</taxon>
        <taxon>Anguillidae</taxon>
        <taxon>Anguilla</taxon>
    </lineage>
</organism>
<name>A0A0E9TMS3_ANGAN</name>
<reference evidence="2" key="2">
    <citation type="journal article" date="2015" name="Fish Shellfish Immunol.">
        <title>Early steps in the European eel (Anguilla anguilla)-Vibrio vulnificus interaction in the gills: Role of the RtxA13 toxin.</title>
        <authorList>
            <person name="Callol A."/>
            <person name="Pajuelo D."/>
            <person name="Ebbesson L."/>
            <person name="Teles M."/>
            <person name="MacKenzie S."/>
            <person name="Amaro C."/>
        </authorList>
    </citation>
    <scope>NUCLEOTIDE SEQUENCE</scope>
</reference>
<proteinExistence type="predicted"/>
<evidence type="ECO:0000256" key="1">
    <source>
        <dbReference type="SAM" id="Phobius"/>
    </source>
</evidence>
<protein>
    <submittedName>
        <fullName evidence="2">Uncharacterized protein</fullName>
    </submittedName>
</protein>
<dbReference type="AlphaFoldDB" id="A0A0E9TMS3"/>
<accession>A0A0E9TMS3</accession>
<dbReference type="EMBL" id="GBXM01053593">
    <property type="protein sequence ID" value="JAH54984.1"/>
    <property type="molecule type" value="Transcribed_RNA"/>
</dbReference>
<reference evidence="2" key="1">
    <citation type="submission" date="2014-11" db="EMBL/GenBank/DDBJ databases">
        <authorList>
            <person name="Amaro Gonzalez C."/>
        </authorList>
    </citation>
    <scope>NUCLEOTIDE SEQUENCE</scope>
</reference>
<feature type="transmembrane region" description="Helical" evidence="1">
    <location>
        <begin position="32"/>
        <end position="65"/>
    </location>
</feature>
<evidence type="ECO:0000313" key="2">
    <source>
        <dbReference type="EMBL" id="JAH54984.1"/>
    </source>
</evidence>